<dbReference type="InterPro" id="IPR012291">
    <property type="entry name" value="CBM2_carb-bd_dom_sf"/>
</dbReference>
<dbReference type="GO" id="GO:0030247">
    <property type="term" value="F:polysaccharide binding"/>
    <property type="evidence" value="ECO:0007669"/>
    <property type="project" value="UniProtKB-UniRule"/>
</dbReference>
<dbReference type="AlphaFoldDB" id="A0A918LCX6"/>
<dbReference type="PANTHER" id="PTHR30383:SF2">
    <property type="entry name" value="CELLULOSE-BINDING PROTEIN"/>
    <property type="match status" value="1"/>
</dbReference>
<feature type="compositionally biased region" description="Low complexity" evidence="1">
    <location>
        <begin position="241"/>
        <end position="260"/>
    </location>
</feature>
<dbReference type="PROSITE" id="PS51173">
    <property type="entry name" value="CBM2"/>
    <property type="match status" value="1"/>
</dbReference>
<reference evidence="4" key="2">
    <citation type="submission" date="2020-09" db="EMBL/GenBank/DDBJ databases">
        <authorList>
            <person name="Sun Q."/>
            <person name="Ohkuma M."/>
        </authorList>
    </citation>
    <scope>NUCLEOTIDE SEQUENCE</scope>
    <source>
        <strain evidence="4">JCM 3276</strain>
    </source>
</reference>
<dbReference type="SMART" id="SM00637">
    <property type="entry name" value="CBD_II"/>
    <property type="match status" value="1"/>
</dbReference>
<comment type="caution">
    <text evidence="4">The sequence shown here is derived from an EMBL/GenBank/DDBJ whole genome shotgun (WGS) entry which is preliminary data.</text>
</comment>
<dbReference type="GO" id="GO:0004553">
    <property type="term" value="F:hydrolase activity, hydrolyzing O-glycosyl compounds"/>
    <property type="evidence" value="ECO:0007669"/>
    <property type="project" value="InterPro"/>
</dbReference>
<feature type="region of interest" description="Disordered" evidence="1">
    <location>
        <begin position="233"/>
        <end position="265"/>
    </location>
</feature>
<gene>
    <name evidence="4" type="ORF">GCM10010171_28550</name>
</gene>
<dbReference type="Gene3D" id="3.40.50.1110">
    <property type="entry name" value="SGNH hydrolase"/>
    <property type="match status" value="1"/>
</dbReference>
<evidence type="ECO:0000256" key="1">
    <source>
        <dbReference type="SAM" id="MobiDB-lite"/>
    </source>
</evidence>
<accession>A0A918LCX6</accession>
<feature type="signal peptide" evidence="2">
    <location>
        <begin position="1"/>
        <end position="27"/>
    </location>
</feature>
<dbReference type="InterPro" id="IPR001919">
    <property type="entry name" value="CBD2"/>
</dbReference>
<dbReference type="CDD" id="cd01833">
    <property type="entry name" value="XynB_like"/>
    <property type="match status" value="1"/>
</dbReference>
<dbReference type="Pfam" id="PF00553">
    <property type="entry name" value="CBM_2"/>
    <property type="match status" value="1"/>
</dbReference>
<evidence type="ECO:0000259" key="3">
    <source>
        <dbReference type="PROSITE" id="PS51173"/>
    </source>
</evidence>
<feature type="domain" description="CBM2" evidence="3">
    <location>
        <begin position="259"/>
        <end position="353"/>
    </location>
</feature>
<reference evidence="4" key="1">
    <citation type="journal article" date="2014" name="Int. J. Syst. Evol. Microbiol.">
        <title>Complete genome sequence of Corynebacterium casei LMG S-19264T (=DSM 44701T), isolated from a smear-ripened cheese.</title>
        <authorList>
            <consortium name="US DOE Joint Genome Institute (JGI-PGF)"/>
            <person name="Walter F."/>
            <person name="Albersmeier A."/>
            <person name="Kalinowski J."/>
            <person name="Ruckert C."/>
        </authorList>
    </citation>
    <scope>NUCLEOTIDE SEQUENCE</scope>
    <source>
        <strain evidence="4">JCM 3276</strain>
    </source>
</reference>
<evidence type="ECO:0000313" key="4">
    <source>
        <dbReference type="EMBL" id="GGS32798.1"/>
    </source>
</evidence>
<dbReference type="Gene3D" id="2.60.40.290">
    <property type="match status" value="1"/>
</dbReference>
<organism evidence="4 5">
    <name type="scientific">Actinokineospora fastidiosa</name>
    <dbReference type="NCBI Taxonomy" id="1816"/>
    <lineage>
        <taxon>Bacteria</taxon>
        <taxon>Bacillati</taxon>
        <taxon>Actinomycetota</taxon>
        <taxon>Actinomycetes</taxon>
        <taxon>Pseudonocardiales</taxon>
        <taxon>Pseudonocardiaceae</taxon>
        <taxon>Actinokineospora</taxon>
    </lineage>
</organism>
<proteinExistence type="predicted"/>
<dbReference type="InterPro" id="IPR013830">
    <property type="entry name" value="SGNH_hydro"/>
</dbReference>
<dbReference type="InterPro" id="IPR036514">
    <property type="entry name" value="SGNH_hydro_sf"/>
</dbReference>
<dbReference type="PANTHER" id="PTHR30383">
    <property type="entry name" value="THIOESTERASE 1/PROTEASE 1/LYSOPHOSPHOLIPASE L1"/>
    <property type="match status" value="1"/>
</dbReference>
<keyword evidence="2" id="KW-0732">Signal</keyword>
<evidence type="ECO:0000313" key="5">
    <source>
        <dbReference type="Proteomes" id="UP000660680"/>
    </source>
</evidence>
<dbReference type="Pfam" id="PF13472">
    <property type="entry name" value="Lipase_GDSL_2"/>
    <property type="match status" value="1"/>
</dbReference>
<dbReference type="InterPro" id="IPR051532">
    <property type="entry name" value="Ester_Hydrolysis_Enzymes"/>
</dbReference>
<evidence type="ECO:0000256" key="2">
    <source>
        <dbReference type="SAM" id="SignalP"/>
    </source>
</evidence>
<sequence>MLRKALLPAILAAVTVGLAMIAAPGTAAPAAPVRVMALGDSITGSPGCWRALLWDKLRQAGRQSQVDFVGTLSPDGCGFAFDGEHEGHGGYLATDVAAQNQLQAWLSATRPDVVMMHFGTNDVWSNRSTAQILAAFDTLVAQMRVSNPDMRVLVAQIIPMNPPTCAECARRVVDLNAALPAWAAARSTTRSPVRIVDQWTGFDTAADTYDGVHPNAAGDRKIADRWYPALVEALSGPPPTTSTTPTTTTPTTTTPTTTTDSPPPGCTATVRVANRWPGGAQVDLVVENRGPAEIRGWTVRFALPSGNTVAQSWNTAVTVSGVDVTARNVAWNASVPPGRSASAGLIVSGDVSG</sequence>
<keyword evidence="5" id="KW-1185">Reference proteome</keyword>
<dbReference type="RefSeq" id="WP_229786900.1">
    <property type="nucleotide sequence ID" value="NZ_BMRB01000002.1"/>
</dbReference>
<dbReference type="GO" id="GO:0004622">
    <property type="term" value="F:phosphatidylcholine lysophospholipase activity"/>
    <property type="evidence" value="ECO:0007669"/>
    <property type="project" value="TreeGrafter"/>
</dbReference>
<feature type="chain" id="PRO_5038755995" description="CBM2 domain-containing protein" evidence="2">
    <location>
        <begin position="28"/>
        <end position="353"/>
    </location>
</feature>
<dbReference type="GO" id="GO:0005975">
    <property type="term" value="P:carbohydrate metabolic process"/>
    <property type="evidence" value="ECO:0007669"/>
    <property type="project" value="InterPro"/>
</dbReference>
<dbReference type="EMBL" id="BMRB01000002">
    <property type="protein sequence ID" value="GGS32798.1"/>
    <property type="molecule type" value="Genomic_DNA"/>
</dbReference>
<dbReference type="Proteomes" id="UP000660680">
    <property type="component" value="Unassembled WGS sequence"/>
</dbReference>
<protein>
    <recommendedName>
        <fullName evidence="3">CBM2 domain-containing protein</fullName>
    </recommendedName>
</protein>
<dbReference type="InterPro" id="IPR008965">
    <property type="entry name" value="CBM2/CBM3_carb-bd_dom_sf"/>
</dbReference>
<name>A0A918LCX6_9PSEU</name>
<dbReference type="SUPFAM" id="SSF49384">
    <property type="entry name" value="Carbohydrate-binding domain"/>
    <property type="match status" value="1"/>
</dbReference>
<dbReference type="SUPFAM" id="SSF52266">
    <property type="entry name" value="SGNH hydrolase"/>
    <property type="match status" value="1"/>
</dbReference>